<gene>
    <name evidence="1" type="ORF">RDB_LOCUS193220</name>
</gene>
<evidence type="ECO:0000313" key="1">
    <source>
        <dbReference type="EMBL" id="CAE6476526.1"/>
    </source>
</evidence>
<dbReference type="AlphaFoldDB" id="A0A8H3C870"/>
<evidence type="ECO:0008006" key="3">
    <source>
        <dbReference type="Google" id="ProtNLM"/>
    </source>
</evidence>
<accession>A0A8H3C870</accession>
<protein>
    <recommendedName>
        <fullName evidence="3">MYND-type domain-containing protein</fullName>
    </recommendedName>
</protein>
<dbReference type="Proteomes" id="UP000663841">
    <property type="component" value="Unassembled WGS sequence"/>
</dbReference>
<reference evidence="1" key="1">
    <citation type="submission" date="2021-01" db="EMBL/GenBank/DDBJ databases">
        <authorList>
            <person name="Kaushik A."/>
        </authorList>
    </citation>
    <scope>NUCLEOTIDE SEQUENCE</scope>
    <source>
        <strain evidence="1">AG3-T5</strain>
    </source>
</reference>
<proteinExistence type="predicted"/>
<evidence type="ECO:0000313" key="2">
    <source>
        <dbReference type="Proteomes" id="UP000663841"/>
    </source>
</evidence>
<sequence length="612" mass="68798">MSTIPNIEFHGLWGRTFPNYFESYTNQALAVPLSAPDELDLRAKAAEIIQWIVILGAAPKNITQGLAKLIPMSMLKLVLEATKIPEEISRLANPRLVAGCVELMASVEPLFGYERGYVCFRILNLAISACMLKRAGRLDTILQRMSSVSESHLLFWEDTAALAQWDIRRGGRIALGLCPDFTANALDRLIELLHVNQKQYFITLKALGSMGLSGLMLILRAHIQVERVPISSNTNSGDLVESLVQPYSRLLWRYLLVVPSIKHESQAIYEIHVHITHFARCRDSYFIDVEDSRNLLQALNEYLVSSSTIRLAGGMILLRFVEPLVVPGCEDLVPVLVERSLRLMWSSILDDGPGSSTVQTLVTNALTCIRYIFQEIRPKTFSHQQWIVKLVDAIIDESLTDLVLRVLVAAPDFIPGQQDVIERLYHVASQVYEELVHIAPKSYLTLRLNDSGTLVDWQKYIFHFIGAGDVLRPTASSSLHSISKACGEVIIHTVVAVFAKEGTSKVYSVSGSCDNLRCAMPCDAAYICSECVDLVYCGVVCLTADWTAPWQGLHKRFCKQKTMVYLRPRASYHRVFEVLGHEGFDLIQRSDMDVQKTGLSYHCDNAEWRNFY</sequence>
<dbReference type="EMBL" id="CAJMWW010000634">
    <property type="protein sequence ID" value="CAE6476526.1"/>
    <property type="molecule type" value="Genomic_DNA"/>
</dbReference>
<name>A0A8H3C870_9AGAM</name>
<comment type="caution">
    <text evidence="1">The sequence shown here is derived from an EMBL/GenBank/DDBJ whole genome shotgun (WGS) entry which is preliminary data.</text>
</comment>
<organism evidence="1 2">
    <name type="scientific">Rhizoctonia solani</name>
    <dbReference type="NCBI Taxonomy" id="456999"/>
    <lineage>
        <taxon>Eukaryota</taxon>
        <taxon>Fungi</taxon>
        <taxon>Dikarya</taxon>
        <taxon>Basidiomycota</taxon>
        <taxon>Agaricomycotina</taxon>
        <taxon>Agaricomycetes</taxon>
        <taxon>Cantharellales</taxon>
        <taxon>Ceratobasidiaceae</taxon>
        <taxon>Rhizoctonia</taxon>
    </lineage>
</organism>